<evidence type="ECO:0000313" key="2">
    <source>
        <dbReference type="Proteomes" id="UP001470230"/>
    </source>
</evidence>
<dbReference type="Proteomes" id="UP001470230">
    <property type="component" value="Unassembled WGS sequence"/>
</dbReference>
<reference evidence="1 2" key="1">
    <citation type="submission" date="2024-04" db="EMBL/GenBank/DDBJ databases">
        <title>Tritrichomonas musculus Genome.</title>
        <authorList>
            <person name="Alves-Ferreira E."/>
            <person name="Grigg M."/>
            <person name="Lorenzi H."/>
            <person name="Galac M."/>
        </authorList>
    </citation>
    <scope>NUCLEOTIDE SEQUENCE [LARGE SCALE GENOMIC DNA]</scope>
    <source>
        <strain evidence="1 2">EAF2021</strain>
    </source>
</reference>
<dbReference type="EMBL" id="JAPFFF010000002">
    <property type="protein sequence ID" value="KAK8897430.1"/>
    <property type="molecule type" value="Genomic_DNA"/>
</dbReference>
<evidence type="ECO:0000313" key="1">
    <source>
        <dbReference type="EMBL" id="KAK8897430.1"/>
    </source>
</evidence>
<keyword evidence="2" id="KW-1185">Reference proteome</keyword>
<organism evidence="1 2">
    <name type="scientific">Tritrichomonas musculus</name>
    <dbReference type="NCBI Taxonomy" id="1915356"/>
    <lineage>
        <taxon>Eukaryota</taxon>
        <taxon>Metamonada</taxon>
        <taxon>Parabasalia</taxon>
        <taxon>Tritrichomonadida</taxon>
        <taxon>Tritrichomonadidae</taxon>
        <taxon>Tritrichomonas</taxon>
    </lineage>
</organism>
<comment type="caution">
    <text evidence="1">The sequence shown here is derived from an EMBL/GenBank/DDBJ whole genome shotgun (WGS) entry which is preliminary data.</text>
</comment>
<sequence>MLHFTITCLKQQRQLANTIMDTFTKILFLNPNQNSQSLLLIMSILNNVNHSAFSFHPSSSQSHIHCFYFRQLEHFACSTELNTEFLTLAFLQFVESRNSSK</sequence>
<protein>
    <submittedName>
        <fullName evidence="1">Uncharacterized protein</fullName>
    </submittedName>
</protein>
<proteinExistence type="predicted"/>
<gene>
    <name evidence="1" type="ORF">M9Y10_015377</name>
</gene>
<name>A0ABR2L248_9EUKA</name>
<accession>A0ABR2L248</accession>